<dbReference type="EMBL" id="JBFPKE010000001">
    <property type="protein sequence ID" value="MEX3748442.1"/>
    <property type="molecule type" value="Genomic_DNA"/>
</dbReference>
<reference evidence="1 2" key="1">
    <citation type="submission" date="2024-07" db="EMBL/GenBank/DDBJ databases">
        <title>A survey of Mimosa microsymbionts across Brazilian biomes reveals a high diversity of Paraburkholderia nodulating endemic species, but also that Cupriavidus is common as a symbiont of widespread species.</title>
        <authorList>
            <person name="Rouws L."/>
            <person name="Barauna A."/>
            <person name="Beukes C."/>
            <person name="Rouws J.R.C."/>
            <person name="De Faria S.M."/>
            <person name="Gross E."/>
            <person name="Bueno Dos Reis Junior F."/>
            <person name="Simon M.F."/>
            <person name="Maluk M."/>
            <person name="Odee D.W."/>
            <person name="Kenicer G."/>
            <person name="Young J.P.W."/>
            <person name="Reis V.M."/>
            <person name="Zilli J."/>
            <person name="James E.K."/>
        </authorList>
    </citation>
    <scope>NUCLEOTIDE SEQUENCE [LARGE SCALE GENOMIC DNA]</scope>
    <source>
        <strain evidence="1 2">BR14375</strain>
    </source>
</reference>
<evidence type="ECO:0000313" key="2">
    <source>
        <dbReference type="Proteomes" id="UP001558535"/>
    </source>
</evidence>
<dbReference type="RefSeq" id="WP_310107966.1">
    <property type="nucleotide sequence ID" value="NZ_CP168530.1"/>
</dbReference>
<gene>
    <name evidence="1" type="ORF">AB3X84_00340</name>
</gene>
<protein>
    <submittedName>
        <fullName evidence="1">Uncharacterized protein</fullName>
    </submittedName>
</protein>
<dbReference type="Proteomes" id="UP001558535">
    <property type="component" value="Unassembled WGS sequence"/>
</dbReference>
<comment type="caution">
    <text evidence="1">The sequence shown here is derived from an EMBL/GenBank/DDBJ whole genome shotgun (WGS) entry which is preliminary data.</text>
</comment>
<accession>A0ABV3W5H2</accession>
<sequence>MVRARPLFPTFHVAAFRLTRDTLRGVATYYSANHDDEFFRAYTSGASRVCRYTSDELTSRSELATRFARAQRCDAGTKEHFLTARRAQTIAVDDEPISFVYRSDNKERYPIQYEMIVLMKCRPLVIWRNGATPTDTPACAVPLVHVPDVAPLGRPDAAIQTT</sequence>
<keyword evidence="2" id="KW-1185">Reference proteome</keyword>
<evidence type="ECO:0000313" key="1">
    <source>
        <dbReference type="EMBL" id="MEX3748442.1"/>
    </source>
</evidence>
<name>A0ABV3W5H2_9BURK</name>
<proteinExistence type="predicted"/>
<organism evidence="1 2">
    <name type="scientific">Paraburkholderia phenoliruptrix</name>
    <dbReference type="NCBI Taxonomy" id="252970"/>
    <lineage>
        <taxon>Bacteria</taxon>
        <taxon>Pseudomonadati</taxon>
        <taxon>Pseudomonadota</taxon>
        <taxon>Betaproteobacteria</taxon>
        <taxon>Burkholderiales</taxon>
        <taxon>Burkholderiaceae</taxon>
        <taxon>Paraburkholderia</taxon>
    </lineage>
</organism>